<dbReference type="Pfam" id="PF07727">
    <property type="entry name" value="RVT_2"/>
    <property type="match status" value="1"/>
</dbReference>
<proteinExistence type="predicted"/>
<dbReference type="VEuPathDB" id="FungiDB:AeMF1_003200"/>
<sequence length="98" mass="11171">MKRGQILKKHQNGSWIPRGCFERKRIKIGNVVKYKVRLVIRGFLQVPGVDFGDTYSPVARIVAVRAVLAIAASKDYHIKQTYIFTDHKAAKLVQDFSN</sequence>
<gene>
    <name evidence="2" type="ORF">Ae201684_005859</name>
</gene>
<keyword evidence="3" id="KW-1185">Reference proteome</keyword>
<dbReference type="Proteomes" id="UP000481153">
    <property type="component" value="Unassembled WGS sequence"/>
</dbReference>
<dbReference type="EMBL" id="VJMJ01000077">
    <property type="protein sequence ID" value="KAF0738301.1"/>
    <property type="molecule type" value="Genomic_DNA"/>
</dbReference>
<organism evidence="2 3">
    <name type="scientific">Aphanomyces euteiches</name>
    <dbReference type="NCBI Taxonomy" id="100861"/>
    <lineage>
        <taxon>Eukaryota</taxon>
        <taxon>Sar</taxon>
        <taxon>Stramenopiles</taxon>
        <taxon>Oomycota</taxon>
        <taxon>Saprolegniomycetes</taxon>
        <taxon>Saprolegniales</taxon>
        <taxon>Verrucalvaceae</taxon>
        <taxon>Aphanomyces</taxon>
    </lineage>
</organism>
<name>A0A6G0XE11_9STRA</name>
<dbReference type="AlphaFoldDB" id="A0A6G0XE11"/>
<evidence type="ECO:0000313" key="3">
    <source>
        <dbReference type="Proteomes" id="UP000481153"/>
    </source>
</evidence>
<dbReference type="InterPro" id="IPR013103">
    <property type="entry name" value="RVT_2"/>
</dbReference>
<accession>A0A6G0XE11</accession>
<evidence type="ECO:0000313" key="2">
    <source>
        <dbReference type="EMBL" id="KAF0738301.1"/>
    </source>
</evidence>
<protein>
    <recommendedName>
        <fullName evidence="1">Reverse transcriptase Ty1/copia-type domain-containing protein</fullName>
    </recommendedName>
</protein>
<evidence type="ECO:0000259" key="1">
    <source>
        <dbReference type="Pfam" id="PF07727"/>
    </source>
</evidence>
<comment type="caution">
    <text evidence="2">The sequence shown here is derived from an EMBL/GenBank/DDBJ whole genome shotgun (WGS) entry which is preliminary data.</text>
</comment>
<feature type="domain" description="Reverse transcriptase Ty1/copia-type" evidence="1">
    <location>
        <begin position="21"/>
        <end position="87"/>
    </location>
</feature>
<reference evidence="2 3" key="1">
    <citation type="submission" date="2019-07" db="EMBL/GenBank/DDBJ databases">
        <title>Genomics analysis of Aphanomyces spp. identifies a new class of oomycete effector associated with host adaptation.</title>
        <authorList>
            <person name="Gaulin E."/>
        </authorList>
    </citation>
    <scope>NUCLEOTIDE SEQUENCE [LARGE SCALE GENOMIC DNA]</scope>
    <source>
        <strain evidence="2 3">ATCC 201684</strain>
    </source>
</reference>